<proteinExistence type="predicted"/>
<reference evidence="2 3" key="1">
    <citation type="journal article" date="2016" name="Nat. Commun.">
        <title>Thousands of microbial genomes shed light on interconnected biogeochemical processes in an aquifer system.</title>
        <authorList>
            <person name="Anantharaman K."/>
            <person name="Brown C.T."/>
            <person name="Hug L.A."/>
            <person name="Sharon I."/>
            <person name="Castelle C.J."/>
            <person name="Probst A.J."/>
            <person name="Thomas B.C."/>
            <person name="Singh A."/>
            <person name="Wilkins M.J."/>
            <person name="Karaoz U."/>
            <person name="Brodie E.L."/>
            <person name="Williams K.H."/>
            <person name="Hubbard S.S."/>
            <person name="Banfield J.F."/>
        </authorList>
    </citation>
    <scope>NUCLEOTIDE SEQUENCE [LARGE SCALE GENOMIC DNA]</scope>
</reference>
<gene>
    <name evidence="2" type="ORF">A2851_00070</name>
</gene>
<evidence type="ECO:0000256" key="1">
    <source>
        <dbReference type="SAM" id="Phobius"/>
    </source>
</evidence>
<dbReference type="EMBL" id="MFKT01000013">
    <property type="protein sequence ID" value="OGG53361.1"/>
    <property type="molecule type" value="Genomic_DNA"/>
</dbReference>
<keyword evidence="1" id="KW-0812">Transmembrane</keyword>
<keyword evidence="1" id="KW-0472">Membrane</keyword>
<keyword evidence="1" id="KW-1133">Transmembrane helix</keyword>
<dbReference type="STRING" id="1798480.A2851_00070"/>
<accession>A0A1F6CWD8</accession>
<dbReference type="Proteomes" id="UP000176863">
    <property type="component" value="Unassembled WGS sequence"/>
</dbReference>
<sequence>MTIIETVVWIAIFLSVMLALTSSVLYFYRTSNYAIQQASATASAQHGLDLMIRTIREASYASNGAYPVVSLAANDLKFYADVDNDVGVELVHYYLSGNWLVKGTIEPTGDPAVYSGAEATSSVSQYVQNIPQSSALFTYFDKNGTQINNYTKIGDVRFITANLLIDVDTNKTPTPLNLRTSAAMRNLIGH</sequence>
<comment type="caution">
    <text evidence="2">The sequence shown here is derived from an EMBL/GenBank/DDBJ whole genome shotgun (WGS) entry which is preliminary data.</text>
</comment>
<evidence type="ECO:0000313" key="2">
    <source>
        <dbReference type="EMBL" id="OGG53361.1"/>
    </source>
</evidence>
<organism evidence="2 3">
    <name type="scientific">Candidatus Kaiserbacteria bacterium RIFCSPHIGHO2_01_FULL_53_29</name>
    <dbReference type="NCBI Taxonomy" id="1798480"/>
    <lineage>
        <taxon>Bacteria</taxon>
        <taxon>Candidatus Kaiseribacteriota</taxon>
    </lineage>
</organism>
<feature type="transmembrane region" description="Helical" evidence="1">
    <location>
        <begin position="6"/>
        <end position="28"/>
    </location>
</feature>
<protein>
    <submittedName>
        <fullName evidence="2">Uncharacterized protein</fullName>
    </submittedName>
</protein>
<evidence type="ECO:0000313" key="3">
    <source>
        <dbReference type="Proteomes" id="UP000176863"/>
    </source>
</evidence>
<dbReference type="AlphaFoldDB" id="A0A1F6CWD8"/>
<name>A0A1F6CWD8_9BACT</name>